<dbReference type="AlphaFoldDB" id="A0A6I3SYM9"/>
<evidence type="ECO:0000313" key="1">
    <source>
        <dbReference type="EMBL" id="MTV54360.1"/>
    </source>
</evidence>
<proteinExistence type="predicted"/>
<comment type="caution">
    <text evidence="1">The sequence shown here is derived from an EMBL/GenBank/DDBJ whole genome shotgun (WGS) entry which is preliminary data.</text>
</comment>
<dbReference type="Proteomes" id="UP000430634">
    <property type="component" value="Unassembled WGS sequence"/>
</dbReference>
<accession>A0A6I3SYM9</accession>
<evidence type="ECO:0008006" key="3">
    <source>
        <dbReference type="Google" id="ProtNLM"/>
    </source>
</evidence>
<gene>
    <name evidence="1" type="ORF">GM672_16640</name>
</gene>
<dbReference type="OrthoDB" id="9785015at2"/>
<dbReference type="RefSeq" id="WP_155471656.1">
    <property type="nucleotide sequence ID" value="NZ_BMKG01000010.1"/>
</dbReference>
<dbReference type="EMBL" id="WNKZ01000049">
    <property type="protein sequence ID" value="MTV54360.1"/>
    <property type="molecule type" value="Genomic_DNA"/>
</dbReference>
<dbReference type="Gene3D" id="3.40.190.10">
    <property type="entry name" value="Periplasmic binding protein-like II"/>
    <property type="match status" value="1"/>
</dbReference>
<organism evidence="1 2">
    <name type="scientific">Pseudoduganella buxea</name>
    <dbReference type="NCBI Taxonomy" id="1949069"/>
    <lineage>
        <taxon>Bacteria</taxon>
        <taxon>Pseudomonadati</taxon>
        <taxon>Pseudomonadota</taxon>
        <taxon>Betaproteobacteria</taxon>
        <taxon>Burkholderiales</taxon>
        <taxon>Oxalobacteraceae</taxon>
        <taxon>Telluria group</taxon>
        <taxon>Pseudoduganella</taxon>
    </lineage>
</organism>
<sequence>MAYDSLTMQATGRLVPWAADKRFDAAKGLRLLADSAVKKVGTVGAGSASLLPTLVVFEKAGLLEKAEALGSGSKSMQDAIEAVQRGKAQVAILSDDTALAGSMKGVGNYYLIPENVYQNELPGHAAVVTSHGAGKP</sequence>
<dbReference type="SUPFAM" id="SSF53850">
    <property type="entry name" value="Periplasmic binding protein-like II"/>
    <property type="match status" value="1"/>
</dbReference>
<evidence type="ECO:0000313" key="2">
    <source>
        <dbReference type="Proteomes" id="UP000430634"/>
    </source>
</evidence>
<protein>
    <recommendedName>
        <fullName evidence="3">ABC transporter substrate-binding protein</fullName>
    </recommendedName>
</protein>
<name>A0A6I3SYM9_9BURK</name>
<reference evidence="1 2" key="1">
    <citation type="submission" date="2019-11" db="EMBL/GenBank/DDBJ databases">
        <title>Type strains purchased from KCTC, JCM and DSMZ.</title>
        <authorList>
            <person name="Lu H."/>
        </authorList>
    </citation>
    <scope>NUCLEOTIDE SEQUENCE [LARGE SCALE GENOMIC DNA]</scope>
    <source>
        <strain evidence="1 2">KCTC 52429</strain>
    </source>
</reference>